<dbReference type="RefSeq" id="WP_212532782.1">
    <property type="nucleotide sequence ID" value="NZ_JAGSOG010000278.1"/>
</dbReference>
<evidence type="ECO:0000256" key="1">
    <source>
        <dbReference type="ARBA" id="ARBA00001231"/>
    </source>
</evidence>
<dbReference type="GO" id="GO:0005975">
    <property type="term" value="P:carbohydrate metabolic process"/>
    <property type="evidence" value="ECO:0007669"/>
    <property type="project" value="InterPro"/>
</dbReference>
<dbReference type="InterPro" id="IPR017853">
    <property type="entry name" value="GH"/>
</dbReference>
<dbReference type="Gene3D" id="3.30.379.10">
    <property type="entry name" value="Chitobiase/beta-hexosaminidase domain 2-like"/>
    <property type="match status" value="1"/>
</dbReference>
<feature type="domain" description="Glycoside hydrolase family 20 catalytic" evidence="7">
    <location>
        <begin position="317"/>
        <end position="470"/>
    </location>
</feature>
<evidence type="ECO:0000256" key="5">
    <source>
        <dbReference type="ARBA" id="ARBA00023295"/>
    </source>
</evidence>
<dbReference type="SUPFAM" id="SSF55545">
    <property type="entry name" value="beta-N-acetylhexosaminidase-like domain"/>
    <property type="match status" value="1"/>
</dbReference>
<dbReference type="PIRSF" id="PIRSF001093">
    <property type="entry name" value="B-hxosamndse_ab_euk"/>
    <property type="match status" value="1"/>
</dbReference>
<dbReference type="EC" id="3.2.1.52" evidence="3"/>
<gene>
    <name evidence="9" type="ORF">KDL01_33955</name>
</gene>
<dbReference type="Pfam" id="PF02838">
    <property type="entry name" value="Glyco_hydro_20b"/>
    <property type="match status" value="1"/>
</dbReference>
<dbReference type="CDD" id="cd06568">
    <property type="entry name" value="GH20_SpHex_like"/>
    <property type="match status" value="1"/>
</dbReference>
<dbReference type="InterPro" id="IPR025705">
    <property type="entry name" value="Beta_hexosaminidase_sua/sub"/>
</dbReference>
<dbReference type="GO" id="GO:0016020">
    <property type="term" value="C:membrane"/>
    <property type="evidence" value="ECO:0007669"/>
    <property type="project" value="TreeGrafter"/>
</dbReference>
<dbReference type="GO" id="GO:0030203">
    <property type="term" value="P:glycosaminoglycan metabolic process"/>
    <property type="evidence" value="ECO:0007669"/>
    <property type="project" value="TreeGrafter"/>
</dbReference>
<dbReference type="EMBL" id="JAGSOG010000278">
    <property type="protein sequence ID" value="MBR7838324.1"/>
    <property type="molecule type" value="Genomic_DNA"/>
</dbReference>
<evidence type="ECO:0000256" key="2">
    <source>
        <dbReference type="ARBA" id="ARBA00006285"/>
    </source>
</evidence>
<protein>
    <recommendedName>
        <fullName evidence="3">beta-N-acetylhexosaminidase</fullName>
        <ecNumber evidence="3">3.2.1.52</ecNumber>
    </recommendedName>
</protein>
<evidence type="ECO:0000259" key="7">
    <source>
        <dbReference type="Pfam" id="PF00728"/>
    </source>
</evidence>
<dbReference type="Pfam" id="PF00728">
    <property type="entry name" value="Glyco_hydro_20"/>
    <property type="match status" value="2"/>
</dbReference>
<proteinExistence type="inferred from homology"/>
<dbReference type="PANTHER" id="PTHR22600:SF57">
    <property type="entry name" value="BETA-N-ACETYLHEXOSAMINIDASE"/>
    <property type="match status" value="1"/>
</dbReference>
<dbReference type="InterPro" id="IPR029018">
    <property type="entry name" value="Hex-like_dom2"/>
</dbReference>
<dbReference type="InterPro" id="IPR015882">
    <property type="entry name" value="HEX_bac_N"/>
</dbReference>
<dbReference type="PRINTS" id="PR00738">
    <property type="entry name" value="GLHYDRLASE20"/>
</dbReference>
<evidence type="ECO:0000256" key="3">
    <source>
        <dbReference type="ARBA" id="ARBA00012663"/>
    </source>
</evidence>
<dbReference type="GO" id="GO:0004563">
    <property type="term" value="F:beta-N-acetylhexosaminidase activity"/>
    <property type="evidence" value="ECO:0007669"/>
    <property type="project" value="UniProtKB-EC"/>
</dbReference>
<feature type="domain" description="Glycoside hydrolase family 20 catalytic" evidence="7">
    <location>
        <begin position="147"/>
        <end position="312"/>
    </location>
</feature>
<name>A0A941F0P8_9ACTN</name>
<dbReference type="SUPFAM" id="SSF51445">
    <property type="entry name" value="(Trans)glycosidases"/>
    <property type="match status" value="1"/>
</dbReference>
<dbReference type="Gene3D" id="3.20.20.80">
    <property type="entry name" value="Glycosidases"/>
    <property type="match status" value="1"/>
</dbReference>
<keyword evidence="5" id="KW-0326">Glycosidase</keyword>
<evidence type="ECO:0000259" key="8">
    <source>
        <dbReference type="Pfam" id="PF02838"/>
    </source>
</evidence>
<keyword evidence="4" id="KW-0378">Hydrolase</keyword>
<accession>A0A941F0P8</accession>
<dbReference type="Proteomes" id="UP000675781">
    <property type="component" value="Unassembled WGS sequence"/>
</dbReference>
<dbReference type="PANTHER" id="PTHR22600">
    <property type="entry name" value="BETA-HEXOSAMINIDASE"/>
    <property type="match status" value="1"/>
</dbReference>
<sequence length="504" mass="54842">MTLALIPQPRTVRELPGAFRLTQDTAIAAPGVSGEALRVAEYLADSLRRPTGLPLPVGETGAVLLALDPAVAVADDAAGDEEAGAHEAYVLSVTAEAVTLRAGTAEGLFRGVQTLRQLLPAAVERSTPDAQGDWTVPCVEIADRPRFGYRSAMLDVTRHFFPVADVKRLIDALAAYKFNALHLHLSDDQGWRVEIPSRPELTARASGFQVGEGPGGFYTVADYTELTAYAADRFVTVVPEVDVPGHTNAALLAYPELALDGFEATEYRGIEVGFSTLDPDNEETYAFLQDVFGDLAAMTPGRYLHLGGDEVDVLDKEQFERFLRRAAAIAAGTGKTVIGWEEIVMTGADEIVAQYWGRNHGHDTVEHGVSDEQFRDAVAKGTRAIVSPAAHSYLDMQYAPDSPFGLHWSGYVGVEQAYAWDPIEYLGGIEPERVLGIEAALWTETVATMAEAEYLIFPRLPGHAEVAWSPAGRDWAAYRTRLAAHAERWEAQGRSYFRAPEVWG</sequence>
<comment type="similarity">
    <text evidence="2">Belongs to the glycosyl hydrolase 20 family.</text>
</comment>
<reference evidence="9" key="1">
    <citation type="submission" date="2021-04" db="EMBL/GenBank/DDBJ databases">
        <title>Genome based classification of Actinospica acidithermotolerans sp. nov., an actinobacterium isolated from an Indonesian hot spring.</title>
        <authorList>
            <person name="Kusuma A.B."/>
            <person name="Putra K.E."/>
            <person name="Nafisah S."/>
            <person name="Loh J."/>
            <person name="Nouioui I."/>
            <person name="Goodfellow M."/>
        </authorList>
    </citation>
    <scope>NUCLEOTIDE SEQUENCE</scope>
    <source>
        <strain evidence="9">CSCA 57</strain>
    </source>
</reference>
<evidence type="ECO:0000313" key="9">
    <source>
        <dbReference type="EMBL" id="MBR7838324.1"/>
    </source>
</evidence>
<evidence type="ECO:0000313" key="10">
    <source>
        <dbReference type="Proteomes" id="UP000675781"/>
    </source>
</evidence>
<comment type="catalytic activity">
    <reaction evidence="1">
        <text>Hydrolysis of terminal non-reducing N-acetyl-D-hexosamine residues in N-acetyl-beta-D-hexosaminides.</text>
        <dbReference type="EC" id="3.2.1.52"/>
    </reaction>
</comment>
<comment type="caution">
    <text evidence="9">The sequence shown here is derived from an EMBL/GenBank/DDBJ whole genome shotgun (WGS) entry which is preliminary data.</text>
</comment>
<feature type="domain" description="Beta-hexosaminidase bacterial type N-terminal" evidence="8">
    <location>
        <begin position="4"/>
        <end position="143"/>
    </location>
</feature>
<dbReference type="AlphaFoldDB" id="A0A941F0P8"/>
<dbReference type="InterPro" id="IPR015883">
    <property type="entry name" value="Glyco_hydro_20_cat"/>
</dbReference>
<evidence type="ECO:0000256" key="6">
    <source>
        <dbReference type="PIRSR" id="PIRSR625705-1"/>
    </source>
</evidence>
<feature type="active site" description="Proton donor" evidence="6">
    <location>
        <position position="310"/>
    </location>
</feature>
<evidence type="ECO:0000256" key="4">
    <source>
        <dbReference type="ARBA" id="ARBA00022801"/>
    </source>
</evidence>
<organism evidence="9 10">
    <name type="scientific">Actinospica durhamensis</name>
    <dbReference type="NCBI Taxonomy" id="1508375"/>
    <lineage>
        <taxon>Bacteria</taxon>
        <taxon>Bacillati</taxon>
        <taxon>Actinomycetota</taxon>
        <taxon>Actinomycetes</taxon>
        <taxon>Catenulisporales</taxon>
        <taxon>Actinospicaceae</taxon>
        <taxon>Actinospica</taxon>
    </lineage>
</organism>
<keyword evidence="10" id="KW-1185">Reference proteome</keyword>